<keyword evidence="1" id="KW-1133">Transmembrane helix</keyword>
<keyword evidence="1" id="KW-0472">Membrane</keyword>
<reference evidence="2 3" key="1">
    <citation type="journal article" date="2016" name="Nat. Commun.">
        <title>Thousands of microbial genomes shed light on interconnected biogeochemical processes in an aquifer system.</title>
        <authorList>
            <person name="Anantharaman K."/>
            <person name="Brown C.T."/>
            <person name="Hug L.A."/>
            <person name="Sharon I."/>
            <person name="Castelle C.J."/>
            <person name="Probst A.J."/>
            <person name="Thomas B.C."/>
            <person name="Singh A."/>
            <person name="Wilkins M.J."/>
            <person name="Karaoz U."/>
            <person name="Brodie E.L."/>
            <person name="Williams K.H."/>
            <person name="Hubbard S.S."/>
            <person name="Banfield J.F."/>
        </authorList>
    </citation>
    <scope>NUCLEOTIDE SEQUENCE [LARGE SCALE GENOMIC DNA]</scope>
</reference>
<protein>
    <submittedName>
        <fullName evidence="2">Uncharacterized protein</fullName>
    </submittedName>
</protein>
<feature type="transmembrane region" description="Helical" evidence="1">
    <location>
        <begin position="21"/>
        <end position="41"/>
    </location>
</feature>
<evidence type="ECO:0000256" key="1">
    <source>
        <dbReference type="SAM" id="Phobius"/>
    </source>
</evidence>
<sequence>MCWFPAYILLFEREKTVRKGTGLGFPLETIVGVIITLVVVITSCTTPAHADSTQRYGYGWGASNTTFQAFQCETVRCVDQEYVSVRLNERIYVQSMDNGRPSHFPGDPTPSEFPSATWAYPDLRTGAVLLSLSRPATGTLVPAQIERQPLIRHYGVVAYGNVQNDLRKSSWFNVTPEGDTLRVQLDANQMGRQVDVVIPKGRTVQLDVSQFEPGIGVRPMQITIWHEPGGWVWTNGTPRFEEYPTLWGTFNRNLVKVAFQDAAAHISQ</sequence>
<keyword evidence="1" id="KW-0812">Transmembrane</keyword>
<evidence type="ECO:0000313" key="3">
    <source>
        <dbReference type="Proteomes" id="UP000178319"/>
    </source>
</evidence>
<dbReference type="EMBL" id="MHBZ01000030">
    <property type="protein sequence ID" value="OGY10767.1"/>
    <property type="molecule type" value="Genomic_DNA"/>
</dbReference>
<gene>
    <name evidence="2" type="ORF">A3D26_02915</name>
</gene>
<evidence type="ECO:0000313" key="2">
    <source>
        <dbReference type="EMBL" id="OGY10767.1"/>
    </source>
</evidence>
<dbReference type="STRING" id="1797516.A3D26_02915"/>
<accession>A0A1G1V5Y2</accession>
<dbReference type="AlphaFoldDB" id="A0A1G1V5Y2"/>
<dbReference type="Proteomes" id="UP000178319">
    <property type="component" value="Unassembled WGS sequence"/>
</dbReference>
<proteinExistence type="predicted"/>
<organism evidence="2 3">
    <name type="scientific">Candidatus Blackburnbacteria bacterium RIFCSPHIGHO2_02_FULL_44_20</name>
    <dbReference type="NCBI Taxonomy" id="1797516"/>
    <lineage>
        <taxon>Bacteria</taxon>
        <taxon>Candidatus Blackburniibacteriota</taxon>
    </lineage>
</organism>
<comment type="caution">
    <text evidence="2">The sequence shown here is derived from an EMBL/GenBank/DDBJ whole genome shotgun (WGS) entry which is preliminary data.</text>
</comment>
<name>A0A1G1V5Y2_9BACT</name>